<evidence type="ECO:0000313" key="14">
    <source>
        <dbReference type="Proteomes" id="UP000319498"/>
    </source>
</evidence>
<dbReference type="GO" id="GO:0005737">
    <property type="term" value="C:cytoplasm"/>
    <property type="evidence" value="ECO:0007669"/>
    <property type="project" value="UniProtKB-SubCell"/>
</dbReference>
<evidence type="ECO:0000256" key="8">
    <source>
        <dbReference type="ARBA" id="ARBA00048141"/>
    </source>
</evidence>
<keyword evidence="3 9" id="KW-0028">Amino-acid biosynthesis</keyword>
<keyword evidence="4 9" id="KW-0808">Transferase</keyword>
<dbReference type="InterPro" id="IPR004662">
    <property type="entry name" value="AcgluKinase_fam"/>
</dbReference>
<dbReference type="GO" id="GO:0005524">
    <property type="term" value="F:ATP binding"/>
    <property type="evidence" value="ECO:0007669"/>
    <property type="project" value="UniProtKB-UniRule"/>
</dbReference>
<evidence type="ECO:0000313" key="12">
    <source>
        <dbReference type="EMBL" id="KLH98950.1"/>
    </source>
</evidence>
<dbReference type="CDD" id="cd04238">
    <property type="entry name" value="AAK_NAGK-like"/>
    <property type="match status" value="1"/>
</dbReference>
<dbReference type="PANTHER" id="PTHR23342:SF0">
    <property type="entry name" value="N-ACETYLGLUTAMATE SYNTHASE, MITOCHONDRIAL"/>
    <property type="match status" value="1"/>
</dbReference>
<evidence type="ECO:0000256" key="7">
    <source>
        <dbReference type="ARBA" id="ARBA00022840"/>
    </source>
</evidence>
<evidence type="ECO:0000256" key="2">
    <source>
        <dbReference type="ARBA" id="ARBA00022571"/>
    </source>
</evidence>
<dbReference type="EMBL" id="LDCN01000003">
    <property type="protein sequence ID" value="KLH98950.1"/>
    <property type="molecule type" value="Genomic_DNA"/>
</dbReference>
<evidence type="ECO:0000256" key="4">
    <source>
        <dbReference type="ARBA" id="ARBA00022679"/>
    </source>
</evidence>
<dbReference type="EC" id="2.7.2.8" evidence="9"/>
<evidence type="ECO:0000256" key="3">
    <source>
        <dbReference type="ARBA" id="ARBA00022605"/>
    </source>
</evidence>
<comment type="catalytic activity">
    <reaction evidence="8 9">
        <text>N-acetyl-L-glutamate + ATP = N-acetyl-L-glutamyl 5-phosphate + ADP</text>
        <dbReference type="Rhea" id="RHEA:14629"/>
        <dbReference type="ChEBI" id="CHEBI:30616"/>
        <dbReference type="ChEBI" id="CHEBI:44337"/>
        <dbReference type="ChEBI" id="CHEBI:57936"/>
        <dbReference type="ChEBI" id="CHEBI:456216"/>
        <dbReference type="EC" id="2.7.2.8"/>
    </reaction>
</comment>
<dbReference type="SUPFAM" id="SSF53633">
    <property type="entry name" value="Carbamate kinase-like"/>
    <property type="match status" value="1"/>
</dbReference>
<dbReference type="Proteomes" id="UP000319498">
    <property type="component" value="Unassembled WGS sequence"/>
</dbReference>
<keyword evidence="9" id="KW-0963">Cytoplasm</keyword>
<organism evidence="12 13">
    <name type="scientific">Brevibacillus formosus</name>
    <dbReference type="NCBI Taxonomy" id="54913"/>
    <lineage>
        <taxon>Bacteria</taxon>
        <taxon>Bacillati</taxon>
        <taxon>Bacillota</taxon>
        <taxon>Bacilli</taxon>
        <taxon>Bacillales</taxon>
        <taxon>Paenibacillaceae</taxon>
        <taxon>Brevibacillus</taxon>
    </lineage>
</organism>
<dbReference type="AlphaFoldDB" id="A0A837KMP2"/>
<dbReference type="NCBIfam" id="TIGR00761">
    <property type="entry name" value="argB"/>
    <property type="match status" value="1"/>
</dbReference>
<name>A0A837KMP2_9BACL</name>
<sequence length="281" mass="29310">MQGIVVIKCGGSTMDQLPDSFFQAIAGLQAQGQEIVIVHGGGPAINSMLDRVQITPQFVDGLRVTCEDTLRIVEMVLCGSINKTLVKRLIQAGAKAWGVSGIDGQTFLATKTMKPLGWVGEIKKADTTIPKAILEQGYAPVIAPLSVNEDGTETYNVNADVAAGAIAAALSAEKLIMVTDVPGIMQPQTDGTKAVVPATSAEEIQEMIRAGIITGGMIPKVQAAIDALGQGVEQVVICQGTAEDLLGVCAGQAVGTTVRMNILNEEGNEYAYNNSACASHE</sequence>
<keyword evidence="5 9" id="KW-0547">Nucleotide-binding</keyword>
<gene>
    <name evidence="9 11" type="primary">argB</name>
    <name evidence="12" type="ORF">AA984_10520</name>
    <name evidence="11" type="ORF">BFO01nite_08520</name>
</gene>
<evidence type="ECO:0000256" key="1">
    <source>
        <dbReference type="ARBA" id="ARBA00004828"/>
    </source>
</evidence>
<evidence type="ECO:0000259" key="10">
    <source>
        <dbReference type="Pfam" id="PF00696"/>
    </source>
</evidence>
<dbReference type="OrthoDB" id="9803155at2"/>
<dbReference type="PIRSF" id="PIRSF000728">
    <property type="entry name" value="NAGK"/>
    <property type="match status" value="1"/>
</dbReference>
<dbReference type="HAMAP" id="MF_00082">
    <property type="entry name" value="ArgB"/>
    <property type="match status" value="1"/>
</dbReference>
<evidence type="ECO:0000313" key="13">
    <source>
        <dbReference type="Proteomes" id="UP000035218"/>
    </source>
</evidence>
<dbReference type="InterPro" id="IPR036393">
    <property type="entry name" value="AceGlu_kinase-like_sf"/>
</dbReference>
<keyword evidence="2 9" id="KW-0055">Arginine biosynthesis</keyword>
<evidence type="ECO:0000256" key="9">
    <source>
        <dbReference type="HAMAP-Rule" id="MF_00082"/>
    </source>
</evidence>
<keyword evidence="7 9" id="KW-0067">ATP-binding</keyword>
<dbReference type="GO" id="GO:0003991">
    <property type="term" value="F:acetylglutamate kinase activity"/>
    <property type="evidence" value="ECO:0007669"/>
    <property type="project" value="UniProtKB-UniRule"/>
</dbReference>
<evidence type="ECO:0000256" key="5">
    <source>
        <dbReference type="ARBA" id="ARBA00022741"/>
    </source>
</evidence>
<keyword evidence="6 9" id="KW-0418">Kinase</keyword>
<dbReference type="FunFam" id="3.40.1160.10:FF:000004">
    <property type="entry name" value="Acetylglutamate kinase"/>
    <property type="match status" value="1"/>
</dbReference>
<evidence type="ECO:0000256" key="6">
    <source>
        <dbReference type="ARBA" id="ARBA00022777"/>
    </source>
</evidence>
<comment type="similarity">
    <text evidence="9">Belongs to the acetylglutamate kinase family. ArgB subfamily.</text>
</comment>
<feature type="binding site" evidence="9">
    <location>
        <begin position="41"/>
        <end position="42"/>
    </location>
    <ligand>
        <name>substrate</name>
    </ligand>
</feature>
<dbReference type="EMBL" id="BJOL01000004">
    <property type="protein sequence ID" value="GED56720.1"/>
    <property type="molecule type" value="Genomic_DNA"/>
</dbReference>
<dbReference type="GO" id="GO:0042450">
    <property type="term" value="P:L-arginine biosynthetic process via ornithine"/>
    <property type="evidence" value="ECO:0007669"/>
    <property type="project" value="UniProtKB-UniRule"/>
</dbReference>
<comment type="pathway">
    <text evidence="1 9">Amino-acid biosynthesis; L-arginine biosynthesis; N(2)-acetyl-L-ornithine from L-glutamate: step 2/4.</text>
</comment>
<proteinExistence type="inferred from homology"/>
<dbReference type="InterPro" id="IPR037528">
    <property type="entry name" value="ArgB"/>
</dbReference>
<dbReference type="PRINTS" id="PR00474">
    <property type="entry name" value="GLU5KINASE"/>
</dbReference>
<protein>
    <recommendedName>
        <fullName evidence="9">Acetylglutamate kinase</fullName>
        <ecNumber evidence="9">2.7.2.8</ecNumber>
    </recommendedName>
    <alternativeName>
        <fullName evidence="9">N-acetyl-L-glutamate 5-phosphotransferase</fullName>
    </alternativeName>
    <alternativeName>
        <fullName evidence="9">NAG kinase</fullName>
        <shortName evidence="9">NAGK</shortName>
    </alternativeName>
</protein>
<dbReference type="Pfam" id="PF00696">
    <property type="entry name" value="AA_kinase"/>
    <property type="match status" value="1"/>
</dbReference>
<dbReference type="Proteomes" id="UP000035218">
    <property type="component" value="Unassembled WGS sequence"/>
</dbReference>
<accession>A0A837KMP2</accession>
<feature type="site" description="Transition state stabilizer" evidence="9">
    <location>
        <position position="8"/>
    </location>
</feature>
<feature type="domain" description="Aspartate/glutamate/uridylate kinase" evidence="10">
    <location>
        <begin position="4"/>
        <end position="238"/>
    </location>
</feature>
<comment type="subcellular location">
    <subcellularLocation>
        <location evidence="9">Cytoplasm</location>
    </subcellularLocation>
</comment>
<dbReference type="UniPathway" id="UPA00068">
    <property type="reaction ID" value="UER00107"/>
</dbReference>
<reference evidence="11 14" key="2">
    <citation type="submission" date="2019-06" db="EMBL/GenBank/DDBJ databases">
        <title>Whole genome shotgun sequence of Brevibacillus formosus NBRC 15716.</title>
        <authorList>
            <person name="Hosoyama A."/>
            <person name="Uohara A."/>
            <person name="Ohji S."/>
            <person name="Ichikawa N."/>
        </authorList>
    </citation>
    <scope>NUCLEOTIDE SEQUENCE [LARGE SCALE GENOMIC DNA]</scope>
    <source>
        <strain evidence="11 14">NBRC 15716</strain>
    </source>
</reference>
<feature type="binding site" evidence="9">
    <location>
        <position position="156"/>
    </location>
    <ligand>
        <name>substrate</name>
    </ligand>
</feature>
<feature type="binding site" evidence="9">
    <location>
        <position position="63"/>
    </location>
    <ligand>
        <name>substrate</name>
    </ligand>
</feature>
<feature type="site" description="Transition state stabilizer" evidence="9">
    <location>
        <position position="220"/>
    </location>
</feature>
<dbReference type="GeneID" id="87585504"/>
<reference evidence="12 13" key="1">
    <citation type="submission" date="2015-05" db="EMBL/GenBank/DDBJ databases">
        <title>Genome sequencing project for genomic taxonomy and phylogenomics of Bacillus-like bacteria.</title>
        <authorList>
            <person name="Liu B."/>
            <person name="Wang J."/>
            <person name="Zhu Y."/>
            <person name="Liu G."/>
            <person name="Chen Q."/>
            <person name="Chen Z."/>
            <person name="Lan J."/>
            <person name="Che J."/>
            <person name="Ge C."/>
            <person name="Shi H."/>
            <person name="Pan Z."/>
            <person name="Liu X."/>
        </authorList>
    </citation>
    <scope>NUCLEOTIDE SEQUENCE [LARGE SCALE GENOMIC DNA]</scope>
    <source>
        <strain evidence="12 13">DSM 9885</strain>
    </source>
</reference>
<dbReference type="InterPro" id="IPR001057">
    <property type="entry name" value="Glu/AcGlu_kinase"/>
</dbReference>
<comment type="caution">
    <text evidence="12">The sequence shown here is derived from an EMBL/GenBank/DDBJ whole genome shotgun (WGS) entry which is preliminary data.</text>
</comment>
<dbReference type="Gene3D" id="3.40.1160.10">
    <property type="entry name" value="Acetylglutamate kinase-like"/>
    <property type="match status" value="1"/>
</dbReference>
<dbReference type="RefSeq" id="WP_047069736.1">
    <property type="nucleotide sequence ID" value="NZ_BJOL01000004.1"/>
</dbReference>
<keyword evidence="14" id="KW-1185">Reference proteome</keyword>
<evidence type="ECO:0000313" key="11">
    <source>
        <dbReference type="EMBL" id="GED56720.1"/>
    </source>
</evidence>
<comment type="function">
    <text evidence="9">Catalyzes the ATP-dependent phosphorylation of N-acetyl-L-glutamate.</text>
</comment>
<dbReference type="InterPro" id="IPR001048">
    <property type="entry name" value="Asp/Glu/Uridylate_kinase"/>
</dbReference>
<dbReference type="PANTHER" id="PTHR23342">
    <property type="entry name" value="N-ACETYLGLUTAMATE SYNTHASE"/>
    <property type="match status" value="1"/>
</dbReference>